<dbReference type="Proteomes" id="UP000249396">
    <property type="component" value="Unassembled WGS sequence"/>
</dbReference>
<evidence type="ECO:0000256" key="6">
    <source>
        <dbReference type="ARBA" id="ARBA00023136"/>
    </source>
</evidence>
<dbReference type="EMBL" id="QJPH01000167">
    <property type="protein sequence ID" value="PZN84031.1"/>
    <property type="molecule type" value="Genomic_DNA"/>
</dbReference>
<dbReference type="PANTHER" id="PTHR35093:SF3">
    <property type="entry name" value="LONG-CHAIN FATTY ACID TRANSPORT PROTEIN"/>
    <property type="match status" value="1"/>
</dbReference>
<keyword evidence="4" id="KW-0812">Transmembrane</keyword>
<dbReference type="GO" id="GO:0015483">
    <property type="term" value="F:long-chain fatty acid transporting porin activity"/>
    <property type="evidence" value="ECO:0007669"/>
    <property type="project" value="TreeGrafter"/>
</dbReference>
<dbReference type="AlphaFoldDB" id="A0A2W4RJF0"/>
<evidence type="ECO:0000256" key="4">
    <source>
        <dbReference type="ARBA" id="ARBA00022692"/>
    </source>
</evidence>
<keyword evidence="5 8" id="KW-0732">Signal</keyword>
<comment type="subcellular location">
    <subcellularLocation>
        <location evidence="1">Cell outer membrane</location>
        <topology evidence="1">Multi-pass membrane protein</topology>
    </subcellularLocation>
</comment>
<evidence type="ECO:0000313" key="10">
    <source>
        <dbReference type="Proteomes" id="UP000249396"/>
    </source>
</evidence>
<evidence type="ECO:0000256" key="1">
    <source>
        <dbReference type="ARBA" id="ARBA00004571"/>
    </source>
</evidence>
<feature type="signal peptide" evidence="8">
    <location>
        <begin position="1"/>
        <end position="23"/>
    </location>
</feature>
<dbReference type="PANTHER" id="PTHR35093">
    <property type="entry name" value="OUTER MEMBRANE PROTEIN NMB0088-RELATED"/>
    <property type="match status" value="1"/>
</dbReference>
<evidence type="ECO:0000256" key="3">
    <source>
        <dbReference type="ARBA" id="ARBA00022452"/>
    </source>
</evidence>
<comment type="caution">
    <text evidence="9">The sequence shown here is derived from an EMBL/GenBank/DDBJ whole genome shotgun (WGS) entry which is preliminary data.</text>
</comment>
<dbReference type="SUPFAM" id="SSF56935">
    <property type="entry name" value="Porins"/>
    <property type="match status" value="1"/>
</dbReference>
<keyword evidence="6" id="KW-0472">Membrane</keyword>
<protein>
    <submittedName>
        <fullName evidence="9">Aromatic hydrocarbon degradation protein</fullName>
    </submittedName>
</protein>
<keyword evidence="7" id="KW-0998">Cell outer membrane</keyword>
<proteinExistence type="inferred from homology"/>
<feature type="chain" id="PRO_5015989148" evidence="8">
    <location>
        <begin position="24"/>
        <end position="433"/>
    </location>
</feature>
<comment type="similarity">
    <text evidence="2">Belongs to the OmpP1/FadL family.</text>
</comment>
<keyword evidence="3" id="KW-1134">Transmembrane beta strand</keyword>
<evidence type="ECO:0000313" key="9">
    <source>
        <dbReference type="EMBL" id="PZN84031.1"/>
    </source>
</evidence>
<evidence type="ECO:0000256" key="8">
    <source>
        <dbReference type="SAM" id="SignalP"/>
    </source>
</evidence>
<organism evidence="9 10">
    <name type="scientific">Candidatus Methylumidiphilus alinenensis</name>
    <dbReference type="NCBI Taxonomy" id="2202197"/>
    <lineage>
        <taxon>Bacteria</taxon>
        <taxon>Pseudomonadati</taxon>
        <taxon>Pseudomonadota</taxon>
        <taxon>Gammaproteobacteria</taxon>
        <taxon>Methylococcales</taxon>
        <taxon>Candidatus Methylumidiphilus</taxon>
    </lineage>
</organism>
<name>A0A2W4RJF0_9GAMM</name>
<dbReference type="InterPro" id="IPR005017">
    <property type="entry name" value="OMPP1/FadL/TodX"/>
</dbReference>
<dbReference type="Pfam" id="PF03349">
    <property type="entry name" value="Toluene_X"/>
    <property type="match status" value="1"/>
</dbReference>
<accession>A0A2W4RJF0</accession>
<sequence length="433" mass="46369">MSLVFWTASILVVLASLINNAQAAGYAITEQSGSGIGNAFAGAAATAEDASTIFFNPAGMTYLPDNQLVLGGHAIDSSIEFSNSGSHGSALTGTLPNFGGNGGNAGNWAYVPNVYFSKAVNDTIKLGIGINAPFGLQSNYDSGWVGRYQALTSNLKTVNINPSLAYKANDWLSLGLGFSAMWAQAELSNAIDFGTLLGAPQRVDGLGVLKGESWGWGWNLGALFQVTQATRVGVAYRSQVHQNLEGIVSFSGVPGPIAPLFPNGHVTANISTPDSVSASVFHQLNGQWDMMADLTWTHWSVFQDLTTLRTSGVPLSSTPEHWNDTFRASIGASFHYDENLKFRTGFAYDQTPVPNNTYRTPRIPDSDRFWLSIGANYKLTQASSLDFGYTHIFLANVSINKTTDSPVPALRDTVSGSYSSDINILSVQFTQAF</sequence>
<dbReference type="Gene3D" id="2.40.160.60">
    <property type="entry name" value="Outer membrane protein transport protein (OMPP1/FadL/TodX)"/>
    <property type="match status" value="1"/>
</dbReference>
<evidence type="ECO:0000256" key="2">
    <source>
        <dbReference type="ARBA" id="ARBA00008163"/>
    </source>
</evidence>
<evidence type="ECO:0000256" key="7">
    <source>
        <dbReference type="ARBA" id="ARBA00023237"/>
    </source>
</evidence>
<dbReference type="GO" id="GO:0009279">
    <property type="term" value="C:cell outer membrane"/>
    <property type="evidence" value="ECO:0007669"/>
    <property type="project" value="UniProtKB-SubCell"/>
</dbReference>
<gene>
    <name evidence="9" type="ORF">DM484_03395</name>
</gene>
<evidence type="ECO:0000256" key="5">
    <source>
        <dbReference type="ARBA" id="ARBA00022729"/>
    </source>
</evidence>
<reference evidence="9 10" key="1">
    <citation type="journal article" date="2018" name="Aquat. Microb. Ecol.">
        <title>Gammaproteobacterial methanotrophs dominate.</title>
        <authorList>
            <person name="Rissanen A.J."/>
            <person name="Saarenheimo J."/>
            <person name="Tiirola M."/>
            <person name="Peura S."/>
            <person name="Aalto S.L."/>
            <person name="Karvinen A."/>
            <person name="Nykanen H."/>
        </authorList>
    </citation>
    <scope>NUCLEOTIDE SEQUENCE [LARGE SCALE GENOMIC DNA]</scope>
    <source>
        <strain evidence="9">AMbin10</strain>
    </source>
</reference>